<dbReference type="InterPro" id="IPR031052">
    <property type="entry name" value="FHY3/FAR1"/>
</dbReference>
<protein>
    <recommendedName>
        <fullName evidence="6">Protein FAR1-RELATED SEQUENCE</fullName>
    </recommendedName>
</protein>
<keyword evidence="10" id="KW-1185">Reference proteome</keyword>
<evidence type="ECO:0000256" key="5">
    <source>
        <dbReference type="PROSITE-ProRule" id="PRU00325"/>
    </source>
</evidence>
<sequence length="757" mass="87337">MSARLAKVVQNQNPILRRVEDPSRIIFIPANRGNYRGINHPNPNRRGGGGGGAPHPNHQGIVAPQDVVQTRTDGQQTVQGGRVENDKDVNQIQNNIVALNDGESSRGRDVENEEDGDVVPRKGMTFNSKEDVHNFYNRYAQHVGFGTKIRGTWKNDRGEVTRHILACVREGKCDTNKERKSPKRITSRCNCKASITARVMEDGVWYLTSVNLEHNHVVSPSMIKFFRSNRKGSGRGKRKLEESDPVELPIPKSFLTFARSMGGIETLSSKKRDKKYNIESSKRLSLGEGDIAALCLYFMYAQKQNSNFFHLEDIDDEGYLRNVFWADARSRALYRYFSDVVSFETSYLTNKYAIPLVMFVGVNHHGQSVLLGCGLLSSETIDNYEWLFTTWLTCMSGRVPSAIVTDECPYIQVAVSNVFPTSNYRICLCDIMKKVPEKLGAYKDYEEIVWTLKNVVYDSLRLEEFNQPWCEMIEKFGLQENEWLRTLFEIRSKWVPVYVKEYFWAGVSSIQRDENLTAFFDGYVNAKTSLKQFISQYEVAMSKKYEKEAFADFNSFHKEQELVSRLPYEIQLRALYTNDLFAMFQNEVRNMMNCRVKLLEQNGPIFRYEIKDRINNGGVFEPDVKNFEVWFHPEEVQVMCDCRLFEIRGILCRHAISVLDYNDVLELPPRYVVARWRKDFKRLHAVNNVNEVGEFERGPIERYDDIYMQCNKIAELGSVSQETFELAMAGIKELEQRLLSSIENKKDICNIGIPRTA</sequence>
<keyword evidence="3 5" id="KW-0863">Zinc-finger</keyword>
<organism evidence="9 10">
    <name type="scientific">Stephania yunnanensis</name>
    <dbReference type="NCBI Taxonomy" id="152371"/>
    <lineage>
        <taxon>Eukaryota</taxon>
        <taxon>Viridiplantae</taxon>
        <taxon>Streptophyta</taxon>
        <taxon>Embryophyta</taxon>
        <taxon>Tracheophyta</taxon>
        <taxon>Spermatophyta</taxon>
        <taxon>Magnoliopsida</taxon>
        <taxon>Ranunculales</taxon>
        <taxon>Menispermaceae</taxon>
        <taxon>Menispermoideae</taxon>
        <taxon>Cissampelideae</taxon>
        <taxon>Stephania</taxon>
    </lineage>
</organism>
<evidence type="ECO:0000256" key="6">
    <source>
        <dbReference type="RuleBase" id="RU367018"/>
    </source>
</evidence>
<dbReference type="Pfam" id="PF03101">
    <property type="entry name" value="FAR1"/>
    <property type="match status" value="1"/>
</dbReference>
<proteinExistence type="inferred from homology"/>
<dbReference type="InterPro" id="IPR004330">
    <property type="entry name" value="FAR1_DNA_bnd_dom"/>
</dbReference>
<evidence type="ECO:0000256" key="4">
    <source>
        <dbReference type="ARBA" id="ARBA00022833"/>
    </source>
</evidence>
<reference evidence="9 10" key="1">
    <citation type="submission" date="2024-01" db="EMBL/GenBank/DDBJ databases">
        <title>Genome assemblies of Stephania.</title>
        <authorList>
            <person name="Yang L."/>
        </authorList>
    </citation>
    <scope>NUCLEOTIDE SEQUENCE [LARGE SCALE GENOMIC DNA]</scope>
    <source>
        <strain evidence="9">YNDBR</strain>
        <tissue evidence="9">Leaf</tissue>
    </source>
</reference>
<feature type="region of interest" description="Disordered" evidence="7">
    <location>
        <begin position="100"/>
        <end position="122"/>
    </location>
</feature>
<dbReference type="AlphaFoldDB" id="A0AAP0HE89"/>
<dbReference type="Pfam" id="PF10551">
    <property type="entry name" value="MULE"/>
    <property type="match status" value="1"/>
</dbReference>
<dbReference type="PROSITE" id="PS50966">
    <property type="entry name" value="ZF_SWIM"/>
    <property type="match status" value="1"/>
</dbReference>
<dbReference type="GO" id="GO:0008270">
    <property type="term" value="F:zinc ion binding"/>
    <property type="evidence" value="ECO:0007669"/>
    <property type="project" value="UniProtKB-UniRule"/>
</dbReference>
<keyword evidence="6" id="KW-0539">Nucleus</keyword>
<dbReference type="InterPro" id="IPR018289">
    <property type="entry name" value="MULE_transposase_dom"/>
</dbReference>
<dbReference type="InterPro" id="IPR006564">
    <property type="entry name" value="Znf_PMZ"/>
</dbReference>
<comment type="function">
    <text evidence="6">Putative transcription activator involved in regulating light control of development.</text>
</comment>
<evidence type="ECO:0000259" key="8">
    <source>
        <dbReference type="PROSITE" id="PS50966"/>
    </source>
</evidence>
<dbReference type="PANTHER" id="PTHR31669">
    <property type="entry name" value="PROTEIN FAR1-RELATED SEQUENCE 10-RELATED"/>
    <property type="match status" value="1"/>
</dbReference>
<dbReference type="GO" id="GO:0006355">
    <property type="term" value="P:regulation of DNA-templated transcription"/>
    <property type="evidence" value="ECO:0007669"/>
    <property type="project" value="UniProtKB-UniRule"/>
</dbReference>
<feature type="region of interest" description="Disordered" evidence="7">
    <location>
        <begin position="35"/>
        <end position="60"/>
    </location>
</feature>
<dbReference type="InterPro" id="IPR007527">
    <property type="entry name" value="Znf_SWIM"/>
</dbReference>
<dbReference type="Pfam" id="PF04434">
    <property type="entry name" value="SWIM"/>
    <property type="match status" value="1"/>
</dbReference>
<feature type="domain" description="SWIM-type" evidence="8">
    <location>
        <begin position="627"/>
        <end position="663"/>
    </location>
</feature>
<evidence type="ECO:0000313" key="10">
    <source>
        <dbReference type="Proteomes" id="UP001420932"/>
    </source>
</evidence>
<evidence type="ECO:0000313" key="9">
    <source>
        <dbReference type="EMBL" id="KAK9081481.1"/>
    </source>
</evidence>
<evidence type="ECO:0000256" key="2">
    <source>
        <dbReference type="ARBA" id="ARBA00022723"/>
    </source>
</evidence>
<dbReference type="PANTHER" id="PTHR31669:SF297">
    <property type="entry name" value="PROTEIN FAR1-RELATED SEQUENCE"/>
    <property type="match status" value="1"/>
</dbReference>
<comment type="caution">
    <text evidence="9">The sequence shown here is derived from an EMBL/GenBank/DDBJ whole genome shotgun (WGS) entry which is preliminary data.</text>
</comment>
<dbReference type="Proteomes" id="UP001420932">
    <property type="component" value="Unassembled WGS sequence"/>
</dbReference>
<dbReference type="GO" id="GO:0005634">
    <property type="term" value="C:nucleus"/>
    <property type="evidence" value="ECO:0007669"/>
    <property type="project" value="UniProtKB-SubCell"/>
</dbReference>
<dbReference type="EMBL" id="JBBNAF010000053">
    <property type="protein sequence ID" value="KAK9081481.1"/>
    <property type="molecule type" value="Genomic_DNA"/>
</dbReference>
<evidence type="ECO:0000256" key="7">
    <source>
        <dbReference type="SAM" id="MobiDB-lite"/>
    </source>
</evidence>
<comment type="similarity">
    <text evidence="1 6">Belongs to the FHY3/FAR1 family.</text>
</comment>
<dbReference type="SMART" id="SM00575">
    <property type="entry name" value="ZnF_PMZ"/>
    <property type="match status" value="1"/>
</dbReference>
<comment type="subcellular location">
    <subcellularLocation>
        <location evidence="6">Nucleus</location>
    </subcellularLocation>
</comment>
<evidence type="ECO:0000256" key="1">
    <source>
        <dbReference type="ARBA" id="ARBA00005889"/>
    </source>
</evidence>
<keyword evidence="2 6" id="KW-0479">Metal-binding</keyword>
<gene>
    <name evidence="9" type="ORF">Syun_030805</name>
</gene>
<name>A0AAP0HE89_9MAGN</name>
<accession>A0AAP0HE89</accession>
<evidence type="ECO:0000256" key="3">
    <source>
        <dbReference type="ARBA" id="ARBA00022771"/>
    </source>
</evidence>
<keyword evidence="4 6" id="KW-0862">Zinc</keyword>
<feature type="compositionally biased region" description="Low complexity" evidence="7">
    <location>
        <begin position="36"/>
        <end position="45"/>
    </location>
</feature>